<evidence type="ECO:0000256" key="2">
    <source>
        <dbReference type="ARBA" id="ARBA00004586"/>
    </source>
</evidence>
<dbReference type="CDD" id="cd03805">
    <property type="entry name" value="GT4_ALG2-like"/>
    <property type="match status" value="1"/>
</dbReference>
<evidence type="ECO:0000313" key="19">
    <source>
        <dbReference type="Proteomes" id="UP000094112"/>
    </source>
</evidence>
<feature type="domain" description="Glycosyltransferase subfamily 4-like N-terminal" evidence="17">
    <location>
        <begin position="12"/>
        <end position="195"/>
    </location>
</feature>
<evidence type="ECO:0000256" key="13">
    <source>
        <dbReference type="ARBA" id="ARBA00045103"/>
    </source>
</evidence>
<evidence type="ECO:0000256" key="12">
    <source>
        <dbReference type="ARBA" id="ARBA00023136"/>
    </source>
</evidence>
<comment type="catalytic activity">
    <reaction evidence="13 15">
        <text>a beta-D-Man-(1-&gt;4)-beta-D-GlcNAc-(1-&gt;4)-alpha-D-GlcNAc-diphospho-di-trans,poly-cis-dolichol + GDP-alpha-D-mannose = an alpha-D-Man-(1-&gt;3)-beta-D-Man-(1-&gt;4)-beta-D-GlcNAc-(1-&gt;4)-alpha-D-GlcNAc-diphospho-di-trans,poly-cis-dolichol + GDP + H(+)</text>
        <dbReference type="Rhea" id="RHEA:29515"/>
        <dbReference type="Rhea" id="RHEA-COMP:19511"/>
        <dbReference type="Rhea" id="RHEA-COMP:19513"/>
        <dbReference type="ChEBI" id="CHEBI:15378"/>
        <dbReference type="ChEBI" id="CHEBI:57527"/>
        <dbReference type="ChEBI" id="CHEBI:58189"/>
        <dbReference type="ChEBI" id="CHEBI:58472"/>
        <dbReference type="ChEBI" id="CHEBI:132510"/>
        <dbReference type="EC" id="2.4.1.132"/>
    </reaction>
    <physiologicalReaction direction="left-to-right" evidence="13 15">
        <dbReference type="Rhea" id="RHEA:29516"/>
    </physiologicalReaction>
</comment>
<evidence type="ECO:0000256" key="7">
    <source>
        <dbReference type="ARBA" id="ARBA00022676"/>
    </source>
</evidence>
<proteinExistence type="inferred from homology"/>
<name>A0A1E3NXZ6_WICAA</name>
<dbReference type="GO" id="GO:0102704">
    <property type="term" value="F:GDP-Man:Man(2)GlcNAc(2)-PP-Dol alpha-1,6-mannosyltransferase activity"/>
    <property type="evidence" value="ECO:0007669"/>
    <property type="project" value="UniProtKB-UniRule"/>
</dbReference>
<dbReference type="InterPro" id="IPR028098">
    <property type="entry name" value="Glyco_trans_4-like_N"/>
</dbReference>
<feature type="transmembrane region" description="Helical" evidence="15">
    <location>
        <begin position="451"/>
        <end position="469"/>
    </location>
</feature>
<sequence length="478" mass="55224">MRIAFIHPDLGIGGAERLVVDAALGLQNEGHKVQIFTSHCDKSHCFEEVKNETLKTKVYGDFLPTNFLQKFKILFACLRQLFLVIMLVISGEISEYDYFIVDQLSICLPILHLFQEKRSKTLFYCHFPDQLLAKRTGLIRKIYRLPFDLIEQFTMSTADSIVVNSGFTKTVYDKTFTMIKDFNVPDVIYPCVDLSKETITKETQDVFNDIVGEKTEYFLSINRFEKKKNIELAIKSYKKFLEKNSNSQVKLIVAGGYDHKVEENKQYLAHLEKLSADLNLETLTIFNNEYSKYSNLSKNYNIIFLPSISSNLKELLLSQTKLLIYTPSFEHFGIVPLEAMKFGVPVIAVNNGGPIESIISIDENPELGTGWLEPSDPITWSEKLSKSLEIPKSKLIKNGSIQLNSKFSLKVMTESFEKNMLKTLKKPREKYTWETGMMLWKLPVFFILRKYFGMFQFVALVALVGFYKLRPDYFQYYT</sequence>
<dbReference type="PANTHER" id="PTHR45918:SF1">
    <property type="entry name" value="ALPHA-1,3_1,6-MANNOSYLTRANSFERASE ALG2"/>
    <property type="match status" value="1"/>
</dbReference>
<keyword evidence="12 15" id="KW-0472">Membrane</keyword>
<dbReference type="OrthoDB" id="448893at2759"/>
<dbReference type="InterPro" id="IPR027054">
    <property type="entry name" value="ALG2"/>
</dbReference>
<protein>
    <recommendedName>
        <fullName evidence="6 15">Alpha-1,3/1,6-mannosyltransferase ALG2</fullName>
        <ecNumber evidence="5 15">2.4.1.132</ecNumber>
        <ecNumber evidence="4 15">2.4.1.257</ecNumber>
    </recommendedName>
    <alternativeName>
        <fullName evidence="15">GDP-Man:Man(1)GlcNAc(2)-PP-Dol alpha-1,3-mannosyltransferase</fullName>
    </alternativeName>
</protein>
<evidence type="ECO:0000256" key="1">
    <source>
        <dbReference type="ARBA" id="ARBA00003142"/>
    </source>
</evidence>
<organism evidence="18 19">
    <name type="scientific">Wickerhamomyces anomalus (strain ATCC 58044 / CBS 1984 / NCYC 433 / NRRL Y-366-8)</name>
    <name type="common">Yeast</name>
    <name type="synonym">Hansenula anomala</name>
    <dbReference type="NCBI Taxonomy" id="683960"/>
    <lineage>
        <taxon>Eukaryota</taxon>
        <taxon>Fungi</taxon>
        <taxon>Dikarya</taxon>
        <taxon>Ascomycota</taxon>
        <taxon>Saccharomycotina</taxon>
        <taxon>Saccharomycetes</taxon>
        <taxon>Phaffomycetales</taxon>
        <taxon>Wickerhamomycetaceae</taxon>
        <taxon>Wickerhamomyces</taxon>
    </lineage>
</organism>
<gene>
    <name evidence="18" type="ORF">WICANDRAFT_85178</name>
</gene>
<feature type="domain" description="Glycosyl transferase family 1" evidence="16">
    <location>
        <begin position="212"/>
        <end position="392"/>
    </location>
</feature>
<evidence type="ECO:0000259" key="16">
    <source>
        <dbReference type="Pfam" id="PF00534"/>
    </source>
</evidence>
<comment type="subcellular location">
    <subcellularLocation>
        <location evidence="2 15">Endoplasmic reticulum membrane</location>
    </subcellularLocation>
</comment>
<comment type="pathway">
    <text evidence="3 15">Protein modification; protein glycosylation.</text>
</comment>
<dbReference type="AlphaFoldDB" id="A0A1E3NXZ6"/>
<evidence type="ECO:0000256" key="5">
    <source>
        <dbReference type="ARBA" id="ARBA00012649"/>
    </source>
</evidence>
<dbReference type="GO" id="GO:0004378">
    <property type="term" value="F:GDP-Man:Man(1)GlcNAc(2)-PP-Dol alpha-1,3-mannosyltransferase activity"/>
    <property type="evidence" value="ECO:0007669"/>
    <property type="project" value="UniProtKB-UniRule"/>
</dbReference>
<evidence type="ECO:0000256" key="3">
    <source>
        <dbReference type="ARBA" id="ARBA00004922"/>
    </source>
</evidence>
<dbReference type="InterPro" id="IPR001296">
    <property type="entry name" value="Glyco_trans_1"/>
</dbReference>
<keyword evidence="19" id="KW-1185">Reference proteome</keyword>
<evidence type="ECO:0000256" key="15">
    <source>
        <dbReference type="RuleBase" id="RU367136"/>
    </source>
</evidence>
<dbReference type="GeneID" id="30203102"/>
<dbReference type="GO" id="GO:0005789">
    <property type="term" value="C:endoplasmic reticulum membrane"/>
    <property type="evidence" value="ECO:0007669"/>
    <property type="project" value="UniProtKB-SubCell"/>
</dbReference>
<evidence type="ECO:0000313" key="18">
    <source>
        <dbReference type="EMBL" id="ODQ58038.1"/>
    </source>
</evidence>
<accession>A0A1E3NXZ6</accession>
<comment type="similarity">
    <text evidence="15">Belongs to the glycosyltransferase group 1 family.</text>
</comment>
<dbReference type="UniPathway" id="UPA00378"/>
<evidence type="ECO:0000256" key="4">
    <source>
        <dbReference type="ARBA" id="ARBA00011969"/>
    </source>
</evidence>
<dbReference type="Pfam" id="PF13439">
    <property type="entry name" value="Glyco_transf_4"/>
    <property type="match status" value="1"/>
</dbReference>
<evidence type="ECO:0000256" key="11">
    <source>
        <dbReference type="ARBA" id="ARBA00022989"/>
    </source>
</evidence>
<keyword evidence="7 15" id="KW-0328">Glycosyltransferase</keyword>
<dbReference type="EC" id="2.4.1.257" evidence="4 15"/>
<keyword evidence="11 15" id="KW-1133">Transmembrane helix</keyword>
<dbReference type="STRING" id="683960.A0A1E3NXZ6"/>
<dbReference type="EMBL" id="KV454212">
    <property type="protein sequence ID" value="ODQ58038.1"/>
    <property type="molecule type" value="Genomic_DNA"/>
</dbReference>
<dbReference type="Proteomes" id="UP000094112">
    <property type="component" value="Unassembled WGS sequence"/>
</dbReference>
<keyword evidence="10 15" id="KW-0256">Endoplasmic reticulum</keyword>
<dbReference type="PANTHER" id="PTHR45918">
    <property type="entry name" value="ALPHA-1,3/1,6-MANNOSYLTRANSFERASE ALG2"/>
    <property type="match status" value="1"/>
</dbReference>
<dbReference type="RefSeq" id="XP_019037245.1">
    <property type="nucleotide sequence ID" value="XM_019185856.1"/>
</dbReference>
<reference evidence="18 19" key="1">
    <citation type="journal article" date="2016" name="Proc. Natl. Acad. Sci. U.S.A.">
        <title>Comparative genomics of biotechnologically important yeasts.</title>
        <authorList>
            <person name="Riley R."/>
            <person name="Haridas S."/>
            <person name="Wolfe K.H."/>
            <person name="Lopes M.R."/>
            <person name="Hittinger C.T."/>
            <person name="Goeker M."/>
            <person name="Salamov A.A."/>
            <person name="Wisecaver J.H."/>
            <person name="Long T.M."/>
            <person name="Calvey C.H."/>
            <person name="Aerts A.L."/>
            <person name="Barry K.W."/>
            <person name="Choi C."/>
            <person name="Clum A."/>
            <person name="Coughlan A.Y."/>
            <person name="Deshpande S."/>
            <person name="Douglass A.P."/>
            <person name="Hanson S.J."/>
            <person name="Klenk H.-P."/>
            <person name="LaButti K.M."/>
            <person name="Lapidus A."/>
            <person name="Lindquist E.A."/>
            <person name="Lipzen A.M."/>
            <person name="Meier-Kolthoff J.P."/>
            <person name="Ohm R.A."/>
            <person name="Otillar R.P."/>
            <person name="Pangilinan J.L."/>
            <person name="Peng Y."/>
            <person name="Rokas A."/>
            <person name="Rosa C.A."/>
            <person name="Scheuner C."/>
            <person name="Sibirny A.A."/>
            <person name="Slot J.C."/>
            <person name="Stielow J.B."/>
            <person name="Sun H."/>
            <person name="Kurtzman C.P."/>
            <person name="Blackwell M."/>
            <person name="Grigoriev I.V."/>
            <person name="Jeffries T.W."/>
        </authorList>
    </citation>
    <scope>NUCLEOTIDE SEQUENCE [LARGE SCALE GENOMIC DNA]</scope>
    <source>
        <strain evidence="19">ATCC 58044 / CBS 1984 / NCYC 433 / NRRL Y-366-8</strain>
    </source>
</reference>
<dbReference type="Gene3D" id="3.40.50.2000">
    <property type="entry name" value="Glycogen Phosphorylase B"/>
    <property type="match status" value="2"/>
</dbReference>
<keyword evidence="9 15" id="KW-0812">Transmembrane</keyword>
<evidence type="ECO:0000256" key="6">
    <source>
        <dbReference type="ARBA" id="ARBA00019218"/>
    </source>
</evidence>
<evidence type="ECO:0000256" key="14">
    <source>
        <dbReference type="ARBA" id="ARBA00045104"/>
    </source>
</evidence>
<dbReference type="Pfam" id="PF00534">
    <property type="entry name" value="Glycos_transf_1"/>
    <property type="match status" value="1"/>
</dbReference>
<evidence type="ECO:0000256" key="10">
    <source>
        <dbReference type="ARBA" id="ARBA00022824"/>
    </source>
</evidence>
<dbReference type="GO" id="GO:0033164">
    <property type="term" value="F:initiation-specific glycolipid 1,6-alpha-mannosyltransferase activity"/>
    <property type="evidence" value="ECO:0007669"/>
    <property type="project" value="EnsemblFungi"/>
</dbReference>
<dbReference type="SUPFAM" id="SSF53756">
    <property type="entry name" value="UDP-Glycosyltransferase/glycogen phosphorylase"/>
    <property type="match status" value="1"/>
</dbReference>
<comment type="function">
    <text evidence="1 15">Mannosylates Man(2)GlcNAc(2)-dolichol diphosphate and Man(1)GlcNAc(2)-dolichol diphosphate to form Man(3)GlcNAc(2)-dolichol diphosphate.</text>
</comment>
<evidence type="ECO:0000256" key="9">
    <source>
        <dbReference type="ARBA" id="ARBA00022692"/>
    </source>
</evidence>
<dbReference type="GO" id="GO:0006488">
    <property type="term" value="P:dolichol-linked oligosaccharide biosynthetic process"/>
    <property type="evidence" value="ECO:0007669"/>
    <property type="project" value="EnsemblFungi"/>
</dbReference>
<keyword evidence="8 15" id="KW-0808">Transferase</keyword>
<evidence type="ECO:0000259" key="17">
    <source>
        <dbReference type="Pfam" id="PF13439"/>
    </source>
</evidence>
<dbReference type="EC" id="2.4.1.132" evidence="5 15"/>
<evidence type="ECO:0000256" key="8">
    <source>
        <dbReference type="ARBA" id="ARBA00022679"/>
    </source>
</evidence>
<comment type="catalytic activity">
    <reaction evidence="14 15">
        <text>an alpha-D-Man-(1-&gt;3)-beta-D-Man-(1-&gt;4)-beta-D-GlcNAc-(1-&gt;4)-alpha-D-GlcNAc-diphospho-di-trans,poly-cis-dolichol + GDP-alpha-D-mannose = an alpha-D-Man-(1-&gt;3)-[alpha-D-Man-(1-&gt;6)]-beta-D-Man-(1-&gt;4)-beta-D-GlcNAc-(1-&gt;4)-alpha-D-GlcNAc-diphospho-di-trans,poly-cis-dolichol + GDP + H(+)</text>
        <dbReference type="Rhea" id="RHEA:29519"/>
        <dbReference type="Rhea" id="RHEA-COMP:19513"/>
        <dbReference type="Rhea" id="RHEA-COMP:19515"/>
        <dbReference type="ChEBI" id="CHEBI:15378"/>
        <dbReference type="ChEBI" id="CHEBI:57527"/>
        <dbReference type="ChEBI" id="CHEBI:58189"/>
        <dbReference type="ChEBI" id="CHEBI:132510"/>
        <dbReference type="ChEBI" id="CHEBI:132511"/>
        <dbReference type="EC" id="2.4.1.257"/>
    </reaction>
    <physiologicalReaction direction="left-to-right" evidence="14 15">
        <dbReference type="Rhea" id="RHEA:29520"/>
    </physiologicalReaction>
</comment>